<dbReference type="Proteomes" id="UP000682416">
    <property type="component" value="Chromosome"/>
</dbReference>
<dbReference type="AlphaFoldDB" id="A0A975L899"/>
<name>A0A975L899_9ACTN</name>
<organism evidence="2 3">
    <name type="scientific">Nocardiopsis eucommiae</name>
    <dbReference type="NCBI Taxonomy" id="2831970"/>
    <lineage>
        <taxon>Bacteria</taxon>
        <taxon>Bacillati</taxon>
        <taxon>Actinomycetota</taxon>
        <taxon>Actinomycetes</taxon>
        <taxon>Streptosporangiales</taxon>
        <taxon>Nocardiopsidaceae</taxon>
        <taxon>Nocardiopsis</taxon>
    </lineage>
</organism>
<evidence type="ECO:0000256" key="1">
    <source>
        <dbReference type="SAM" id="MobiDB-lite"/>
    </source>
</evidence>
<protein>
    <submittedName>
        <fullName evidence="2">Uncharacterized protein</fullName>
    </submittedName>
</protein>
<accession>A0A975L899</accession>
<proteinExistence type="predicted"/>
<evidence type="ECO:0000313" key="3">
    <source>
        <dbReference type="Proteomes" id="UP000682416"/>
    </source>
</evidence>
<reference evidence="2" key="1">
    <citation type="submission" date="2021-05" db="EMBL/GenBank/DDBJ databases">
        <authorList>
            <person name="Kaiqin L."/>
            <person name="Jian G."/>
        </authorList>
    </citation>
    <scope>NUCLEOTIDE SEQUENCE</scope>
    <source>
        <strain evidence="2">HDS5</strain>
    </source>
</reference>
<dbReference type="EMBL" id="CP074402">
    <property type="protein sequence ID" value="QVJ00870.1"/>
    <property type="molecule type" value="Genomic_DNA"/>
</dbReference>
<evidence type="ECO:0000313" key="2">
    <source>
        <dbReference type="EMBL" id="QVJ00870.1"/>
    </source>
</evidence>
<feature type="region of interest" description="Disordered" evidence="1">
    <location>
        <begin position="262"/>
        <end position="344"/>
    </location>
</feature>
<keyword evidence="3" id="KW-1185">Reference proteome</keyword>
<gene>
    <name evidence="2" type="ORF">KGD82_21085</name>
</gene>
<sequence length="344" mass="36770">MPARLAGVHPPLPEDAREITSVRFDTAEAVHAESDDLSHGRAVEPQSLSLETSCDTTAPSLFPERGLVLGTFAERVDGVAVTGFGVMAEDGTFTALSPAPEDAGSEGPADHLHPVADPERDRIVFVSETGESEDVVRALDLESGEFTDLGTCDTQQMCEHLTVMPGLDRAAIDDGQSTPMAVVLDGSTVVQNNDLGLSFFDIGDQADNDVVDLTLNFLNRDRTTEVDVDASGTVRALDANTLLFDDEVLSVLEFTETTLEGYEEENSTTPRNLWEPLPVDRTLSPDGDGVNSHVVPSPDGGEVLFRNEPQSGPASWYKVPTDGSGAPEELSEMPGSVSTVISWR</sequence>
<dbReference type="KEGG" id="nec:KGD82_21085"/>